<dbReference type="EMBL" id="UIVT01000001">
    <property type="protein sequence ID" value="SVP88566.1"/>
    <property type="molecule type" value="Genomic_DNA"/>
</dbReference>
<evidence type="ECO:0000313" key="3">
    <source>
        <dbReference type="EMBL" id="SVP88566.1"/>
    </source>
</evidence>
<dbReference type="AlphaFoldDB" id="A0A3B0MJ23"/>
<evidence type="ECO:0000313" key="4">
    <source>
        <dbReference type="EMBL" id="SVP89724.1"/>
    </source>
</evidence>
<evidence type="ECO:0000256" key="1">
    <source>
        <dbReference type="SAM" id="MobiDB-lite"/>
    </source>
</evidence>
<organism evidence="4">
    <name type="scientific">Theileria annulata</name>
    <dbReference type="NCBI Taxonomy" id="5874"/>
    <lineage>
        <taxon>Eukaryota</taxon>
        <taxon>Sar</taxon>
        <taxon>Alveolata</taxon>
        <taxon>Apicomplexa</taxon>
        <taxon>Aconoidasida</taxon>
        <taxon>Piroplasmida</taxon>
        <taxon>Theileriidae</taxon>
        <taxon>Theileria</taxon>
    </lineage>
</organism>
<dbReference type="EMBL" id="UIVS01000001">
    <property type="protein sequence ID" value="SVP89724.1"/>
    <property type="molecule type" value="Genomic_DNA"/>
</dbReference>
<dbReference type="VEuPathDB" id="PiroplasmaDB:TA20930"/>
<sequence length="215" mass="24425">MSANRLNLKPIFNRKLFLLVYLLCFISLNSVNGLKQNRGPLEEVNQNMSSSENDSNLNEMDDEFTGSTYLEPANDNKSFLEKSEDYEDDDYDYDEEEDIDLDSFSDASLLEIKNISDEEGGKNEGKGGRTWNKINPKLMNGTVLKNYLNKISAADTAKKAKLKTKKAISGVKSKFSDLHKGYKNMKGKRLLNRTNGEESNKPSRFSRITSGLRRR</sequence>
<evidence type="ECO:0000256" key="2">
    <source>
        <dbReference type="SAM" id="SignalP"/>
    </source>
</evidence>
<feature type="chain" id="PRO_5033366836" evidence="2">
    <location>
        <begin position="34"/>
        <end position="215"/>
    </location>
</feature>
<feature type="compositionally biased region" description="Polar residues" evidence="1">
    <location>
        <begin position="45"/>
        <end position="58"/>
    </location>
</feature>
<gene>
    <name evidence="3" type="ORF">TAT_000042500</name>
    <name evidence="4" type="ORF">TAV_000042100</name>
</gene>
<accession>A0A3B0MJ23</accession>
<keyword evidence="2" id="KW-0732">Signal</keyword>
<name>A0A3B0MJ23_THEAN</name>
<reference evidence="4" key="1">
    <citation type="submission" date="2018-07" db="EMBL/GenBank/DDBJ databases">
        <authorList>
            <person name="Quirk P.G."/>
            <person name="Krulwich T.A."/>
        </authorList>
    </citation>
    <scope>NUCLEOTIDE SEQUENCE</scope>
    <source>
        <strain evidence="4">Anand</strain>
    </source>
</reference>
<proteinExistence type="predicted"/>
<protein>
    <submittedName>
        <fullName evidence="4">Uncharacterized protein</fullName>
    </submittedName>
</protein>
<feature type="signal peptide" evidence="2">
    <location>
        <begin position="1"/>
        <end position="33"/>
    </location>
</feature>
<feature type="region of interest" description="Disordered" evidence="1">
    <location>
        <begin position="184"/>
        <end position="215"/>
    </location>
</feature>
<feature type="region of interest" description="Disordered" evidence="1">
    <location>
        <begin position="45"/>
        <end position="81"/>
    </location>
</feature>